<dbReference type="InterPro" id="IPR029060">
    <property type="entry name" value="PIN-like_dom_sf"/>
</dbReference>
<dbReference type="KEGG" id="aman:B6F84_12190"/>
<feature type="domain" description="PIN" evidence="1">
    <location>
        <begin position="3"/>
        <end position="124"/>
    </location>
</feature>
<sequence length="127" mass="14629">MKYYVDTSVIIAYVIDSDPNHEKAVEVLLDKGDRIISQLTVTELYSVFSRRVKDEIVVESLVNYSIKKVGVKVERIDFNEVFKKVSEIAPKVKLKTLDLLHLIISIILNSEILTLDKELEEAYKKMN</sequence>
<evidence type="ECO:0000259" key="1">
    <source>
        <dbReference type="Pfam" id="PF01850"/>
    </source>
</evidence>
<keyword evidence="3" id="KW-1185">Reference proteome</keyword>
<dbReference type="Pfam" id="PF01850">
    <property type="entry name" value="PIN"/>
    <property type="match status" value="1"/>
</dbReference>
<reference evidence="2 3" key="1">
    <citation type="submission" date="2017-03" db="EMBL/GenBank/DDBJ databases">
        <title>Sulfur activation and transportation mechanism of thermophilic Archaea Acidianus manzaensis YN-25.</title>
        <authorList>
            <person name="Ma Y."/>
            <person name="Yang Y."/>
            <person name="Xia J."/>
        </authorList>
    </citation>
    <scope>NUCLEOTIDE SEQUENCE [LARGE SCALE GENOMIC DNA]</scope>
    <source>
        <strain evidence="2 3">YN-25</strain>
    </source>
</reference>
<dbReference type="OrthoDB" id="43721at2157"/>
<organism evidence="2 3">
    <name type="scientific">Acidianus manzaensis</name>
    <dbReference type="NCBI Taxonomy" id="282676"/>
    <lineage>
        <taxon>Archaea</taxon>
        <taxon>Thermoproteota</taxon>
        <taxon>Thermoprotei</taxon>
        <taxon>Sulfolobales</taxon>
        <taxon>Sulfolobaceae</taxon>
        <taxon>Acidianus</taxon>
    </lineage>
</organism>
<dbReference type="SUPFAM" id="SSF88723">
    <property type="entry name" value="PIN domain-like"/>
    <property type="match status" value="1"/>
</dbReference>
<dbReference type="EMBL" id="CP020477">
    <property type="protein sequence ID" value="ARM76695.1"/>
    <property type="molecule type" value="Genomic_DNA"/>
</dbReference>
<gene>
    <name evidence="2" type="ORF">B6F84_12190</name>
</gene>
<evidence type="ECO:0000313" key="3">
    <source>
        <dbReference type="Proteomes" id="UP000193404"/>
    </source>
</evidence>
<protein>
    <submittedName>
        <fullName evidence="2">Twitching motility protein PilT</fullName>
    </submittedName>
</protein>
<dbReference type="RefSeq" id="WP_148692490.1">
    <property type="nucleotide sequence ID" value="NZ_CP020477.1"/>
</dbReference>
<dbReference type="Gene3D" id="3.40.50.1010">
    <property type="entry name" value="5'-nuclease"/>
    <property type="match status" value="1"/>
</dbReference>
<proteinExistence type="predicted"/>
<name>A0A1W6K2H3_9CREN</name>
<dbReference type="AlphaFoldDB" id="A0A1W6K2H3"/>
<dbReference type="GeneID" id="41591696"/>
<dbReference type="InterPro" id="IPR002716">
    <property type="entry name" value="PIN_dom"/>
</dbReference>
<accession>A0A1W6K2H3</accession>
<dbReference type="Proteomes" id="UP000193404">
    <property type="component" value="Chromosome"/>
</dbReference>
<evidence type="ECO:0000313" key="2">
    <source>
        <dbReference type="EMBL" id="ARM76695.1"/>
    </source>
</evidence>